<reference evidence="1 2" key="1">
    <citation type="submission" date="2018-09" db="EMBL/GenBank/DDBJ databases">
        <title>The draft genome of Acinetobacter spp. strains.</title>
        <authorList>
            <person name="Qin J."/>
            <person name="Feng Y."/>
            <person name="Zong Z."/>
        </authorList>
    </citation>
    <scope>NUCLEOTIDE SEQUENCE [LARGE SCALE GENOMIC DNA]</scope>
    <source>
        <strain evidence="1 2">WCHAc060002</strain>
    </source>
</reference>
<sequence length="64" mass="6982">MTIPENKLALDGLQNIEVQDNEQLEQEQKQSDSADWTSSIDVIEIAKGAVDIVGDLISGIDLNI</sequence>
<comment type="caution">
    <text evidence="1">The sequence shown here is derived from an EMBL/GenBank/DDBJ whole genome shotgun (WGS) entry which is preliminary data.</text>
</comment>
<organism evidence="1 2">
    <name type="scientific">Acinetobacter cumulans</name>
    <dbReference type="NCBI Taxonomy" id="2136182"/>
    <lineage>
        <taxon>Bacteria</taxon>
        <taxon>Pseudomonadati</taxon>
        <taxon>Pseudomonadota</taxon>
        <taxon>Gammaproteobacteria</taxon>
        <taxon>Moraxellales</taxon>
        <taxon>Moraxellaceae</taxon>
        <taxon>Acinetobacter</taxon>
    </lineage>
</organism>
<proteinExistence type="predicted"/>
<dbReference type="Proteomes" id="UP000281084">
    <property type="component" value="Unassembled WGS sequence"/>
</dbReference>
<accession>A0A3A8FUW4</accession>
<dbReference type="RefSeq" id="WP_120367871.1">
    <property type="nucleotide sequence ID" value="NZ_RAXZ01000018.1"/>
</dbReference>
<gene>
    <name evidence="1" type="ORF">D7V64_12335</name>
</gene>
<protein>
    <submittedName>
        <fullName evidence="1">Uncharacterized protein</fullName>
    </submittedName>
</protein>
<name>A0A3A8FUW4_9GAMM</name>
<dbReference type="AlphaFoldDB" id="A0A3A8FUW4"/>
<evidence type="ECO:0000313" key="1">
    <source>
        <dbReference type="EMBL" id="RKG50657.1"/>
    </source>
</evidence>
<dbReference type="EMBL" id="RAXZ01000018">
    <property type="protein sequence ID" value="RKG50657.1"/>
    <property type="molecule type" value="Genomic_DNA"/>
</dbReference>
<evidence type="ECO:0000313" key="2">
    <source>
        <dbReference type="Proteomes" id="UP000281084"/>
    </source>
</evidence>